<dbReference type="Proteomes" id="UP000015105">
    <property type="component" value="Chromosome 5D"/>
</dbReference>
<dbReference type="AlphaFoldDB" id="A0A453M663"/>
<reference evidence="1" key="3">
    <citation type="journal article" date="2017" name="Nature">
        <title>Genome sequence of the progenitor of the wheat D genome Aegilops tauschii.</title>
        <authorList>
            <person name="Luo M.C."/>
            <person name="Gu Y.Q."/>
            <person name="Puiu D."/>
            <person name="Wang H."/>
            <person name="Twardziok S.O."/>
            <person name="Deal K.R."/>
            <person name="Huo N."/>
            <person name="Zhu T."/>
            <person name="Wang L."/>
            <person name="Wang Y."/>
            <person name="McGuire P.E."/>
            <person name="Liu S."/>
            <person name="Long H."/>
            <person name="Ramasamy R.K."/>
            <person name="Rodriguez J.C."/>
            <person name="Van S.L."/>
            <person name="Yuan L."/>
            <person name="Wang Z."/>
            <person name="Xia Z."/>
            <person name="Xiao L."/>
            <person name="Anderson O.D."/>
            <person name="Ouyang S."/>
            <person name="Liang Y."/>
            <person name="Zimin A.V."/>
            <person name="Pertea G."/>
            <person name="Qi P."/>
            <person name="Bennetzen J.L."/>
            <person name="Dai X."/>
            <person name="Dawson M.W."/>
            <person name="Muller H.G."/>
            <person name="Kugler K."/>
            <person name="Rivarola-Duarte L."/>
            <person name="Spannagl M."/>
            <person name="Mayer K.F.X."/>
            <person name="Lu F.H."/>
            <person name="Bevan M.W."/>
            <person name="Leroy P."/>
            <person name="Li P."/>
            <person name="You F.M."/>
            <person name="Sun Q."/>
            <person name="Liu Z."/>
            <person name="Lyons E."/>
            <person name="Wicker T."/>
            <person name="Salzberg S.L."/>
            <person name="Devos K.M."/>
            <person name="Dvorak J."/>
        </authorList>
    </citation>
    <scope>NUCLEOTIDE SEQUENCE [LARGE SCALE GENOMIC DNA]</scope>
    <source>
        <strain evidence="1">cv. AL8/78</strain>
    </source>
</reference>
<dbReference type="STRING" id="200361.A0A453M663"/>
<reference evidence="2" key="2">
    <citation type="journal article" date="2017" name="Nat. Plants">
        <title>The Aegilops tauschii genome reveals multiple impacts of transposons.</title>
        <authorList>
            <person name="Zhao G."/>
            <person name="Zou C."/>
            <person name="Li K."/>
            <person name="Wang K."/>
            <person name="Li T."/>
            <person name="Gao L."/>
            <person name="Zhang X."/>
            <person name="Wang H."/>
            <person name="Yang Z."/>
            <person name="Liu X."/>
            <person name="Jiang W."/>
            <person name="Mao L."/>
            <person name="Kong X."/>
            <person name="Jiao Y."/>
            <person name="Jia J."/>
        </authorList>
    </citation>
    <scope>NUCLEOTIDE SEQUENCE [LARGE SCALE GENOMIC DNA]</scope>
    <source>
        <strain evidence="2">cv. AL8/78</strain>
    </source>
</reference>
<reference evidence="1" key="5">
    <citation type="journal article" date="2021" name="G3 (Bethesda)">
        <title>Aegilops tauschii genome assembly Aet v5.0 features greater sequence contiguity and improved annotation.</title>
        <authorList>
            <person name="Wang L."/>
            <person name="Zhu T."/>
            <person name="Rodriguez J.C."/>
            <person name="Deal K.R."/>
            <person name="Dubcovsky J."/>
            <person name="McGuire P.E."/>
            <person name="Lux T."/>
            <person name="Spannagl M."/>
            <person name="Mayer K.F.X."/>
            <person name="Baldrich P."/>
            <person name="Meyers B.C."/>
            <person name="Huo N."/>
            <person name="Gu Y.Q."/>
            <person name="Zhou H."/>
            <person name="Devos K.M."/>
            <person name="Bennetzen J.L."/>
            <person name="Unver T."/>
            <person name="Budak H."/>
            <person name="Gulick P.J."/>
            <person name="Galiba G."/>
            <person name="Kalapos B."/>
            <person name="Nelson D.R."/>
            <person name="Li P."/>
            <person name="You F.M."/>
            <person name="Luo M.C."/>
            <person name="Dvorak J."/>
        </authorList>
    </citation>
    <scope>NUCLEOTIDE SEQUENCE [LARGE SCALE GENOMIC DNA]</scope>
    <source>
        <strain evidence="1">cv. AL8/78</strain>
    </source>
</reference>
<evidence type="ECO:0000313" key="1">
    <source>
        <dbReference type="EnsemblPlants" id="AET5Gv21060800.1"/>
    </source>
</evidence>
<reference evidence="2" key="1">
    <citation type="journal article" date="2014" name="Science">
        <title>Ancient hybridizations among the ancestral genomes of bread wheat.</title>
        <authorList>
            <consortium name="International Wheat Genome Sequencing Consortium,"/>
            <person name="Marcussen T."/>
            <person name="Sandve S.R."/>
            <person name="Heier L."/>
            <person name="Spannagl M."/>
            <person name="Pfeifer M."/>
            <person name="Jakobsen K.S."/>
            <person name="Wulff B.B."/>
            <person name="Steuernagel B."/>
            <person name="Mayer K.F."/>
            <person name="Olsen O.A."/>
        </authorList>
    </citation>
    <scope>NUCLEOTIDE SEQUENCE [LARGE SCALE GENOMIC DNA]</scope>
    <source>
        <strain evidence="2">cv. AL8/78</strain>
    </source>
</reference>
<reference evidence="1" key="4">
    <citation type="submission" date="2019-03" db="UniProtKB">
        <authorList>
            <consortium name="EnsemblPlants"/>
        </authorList>
    </citation>
    <scope>IDENTIFICATION</scope>
</reference>
<protein>
    <submittedName>
        <fullName evidence="1">Uncharacterized protein</fullName>
    </submittedName>
</protein>
<dbReference type="PANTHER" id="PTHR35317:SF23">
    <property type="entry name" value="OS04G0629600 PROTEIN"/>
    <property type="match status" value="1"/>
</dbReference>
<accession>A0A453M663</accession>
<name>A0A453M663_AEGTS</name>
<keyword evidence="2" id="KW-1185">Reference proteome</keyword>
<dbReference type="Pfam" id="PF14223">
    <property type="entry name" value="Retrotran_gag_2"/>
    <property type="match status" value="1"/>
</dbReference>
<dbReference type="Gramene" id="AET5Gv21060800.1">
    <property type="protein sequence ID" value="AET5Gv21060800.1"/>
    <property type="gene ID" value="AET5Gv21060800"/>
</dbReference>
<dbReference type="PANTHER" id="PTHR35317">
    <property type="entry name" value="OS04G0629600 PROTEIN"/>
    <property type="match status" value="1"/>
</dbReference>
<proteinExistence type="predicted"/>
<evidence type="ECO:0000313" key="2">
    <source>
        <dbReference type="Proteomes" id="UP000015105"/>
    </source>
</evidence>
<dbReference type="EnsemblPlants" id="AET5Gv21060800.1">
    <property type="protein sequence ID" value="AET5Gv21060800.1"/>
    <property type="gene ID" value="AET5Gv21060800"/>
</dbReference>
<organism evidence="1 2">
    <name type="scientific">Aegilops tauschii subsp. strangulata</name>
    <name type="common">Goatgrass</name>
    <dbReference type="NCBI Taxonomy" id="200361"/>
    <lineage>
        <taxon>Eukaryota</taxon>
        <taxon>Viridiplantae</taxon>
        <taxon>Streptophyta</taxon>
        <taxon>Embryophyta</taxon>
        <taxon>Tracheophyta</taxon>
        <taxon>Spermatophyta</taxon>
        <taxon>Magnoliopsida</taxon>
        <taxon>Liliopsida</taxon>
        <taxon>Poales</taxon>
        <taxon>Poaceae</taxon>
        <taxon>BOP clade</taxon>
        <taxon>Pooideae</taxon>
        <taxon>Triticodae</taxon>
        <taxon>Triticeae</taxon>
        <taxon>Triticinae</taxon>
        <taxon>Aegilops</taxon>
    </lineage>
</organism>
<sequence>MPRDTSASGALVPSDSAAMVAAATAATMAAGKLPFPLLTRTNYAAWAMRMKYLLRANGAWGAVDREATSSEVDKGKEEMAMTIISQSIDDSTLLRVAEKETAADVWAALRSMHVGVERVREARVQSLRSEFDGLKMGDAESVDDFAARFTTLVGLIRELDDQMEEKYVVKKLLRAVSNKFIHVASSIALFG</sequence>